<comment type="cofactor">
    <cofactor evidence="1">
        <name>heme b</name>
        <dbReference type="ChEBI" id="CHEBI:60344"/>
    </cofactor>
</comment>
<name>A0A916UYT5_9BURK</name>
<evidence type="ECO:0000313" key="8">
    <source>
        <dbReference type="Proteomes" id="UP000637423"/>
    </source>
</evidence>
<dbReference type="GO" id="GO:0004601">
    <property type="term" value="F:peroxidase activity"/>
    <property type="evidence" value="ECO:0007669"/>
    <property type="project" value="UniProtKB-KW"/>
</dbReference>
<keyword evidence="2" id="KW-0575">Peroxidase</keyword>
<evidence type="ECO:0000256" key="5">
    <source>
        <dbReference type="ARBA" id="ARBA00023004"/>
    </source>
</evidence>
<sequence>MSNLSTSPTHLPIQPGILQTITAHGRYLSFDLKSADELHASLARLLPLVDGERVVLGFGHTLVSALDVQIPGLHDFTGIEGSRVRLPATPAALWCWLRENERTDLVHQTRRILRALLPAFELQHTVEAFRSGNGHDLTGYEDGTENPKDQAAVDAAFVQGQGEGYDGASFAAVQQWQHQFDKFEAMAELDQDNMMGRRRSDNEELDDAPVSAHVKRTAQESFNPEAFVLRRSMPWADMLNAGLHFVAFGKSFYAFEAQLRRMSGAEDKHTDALFTISKPVSGSYYWCPPMLDGKPDLRALKLA</sequence>
<dbReference type="PROSITE" id="PS51404">
    <property type="entry name" value="DYP_PEROXIDASE"/>
    <property type="match status" value="1"/>
</dbReference>
<evidence type="ECO:0000256" key="1">
    <source>
        <dbReference type="ARBA" id="ARBA00001970"/>
    </source>
</evidence>
<dbReference type="AlphaFoldDB" id="A0A916UYT5"/>
<dbReference type="GO" id="GO:0046872">
    <property type="term" value="F:metal ion binding"/>
    <property type="evidence" value="ECO:0007669"/>
    <property type="project" value="UniProtKB-KW"/>
</dbReference>
<protein>
    <recommendedName>
        <fullName evidence="6">Dyp-type peroxidase C-terminal domain-containing protein</fullName>
    </recommendedName>
</protein>
<evidence type="ECO:0000259" key="6">
    <source>
        <dbReference type="Pfam" id="PF20628"/>
    </source>
</evidence>
<dbReference type="InterPro" id="IPR011008">
    <property type="entry name" value="Dimeric_a/b-barrel"/>
</dbReference>
<reference evidence="7" key="1">
    <citation type="journal article" date="2014" name="Int. J. Syst. Evol. Microbiol.">
        <title>Complete genome sequence of Corynebacterium casei LMG S-19264T (=DSM 44701T), isolated from a smear-ripened cheese.</title>
        <authorList>
            <consortium name="US DOE Joint Genome Institute (JGI-PGF)"/>
            <person name="Walter F."/>
            <person name="Albersmeier A."/>
            <person name="Kalinowski J."/>
            <person name="Ruckert C."/>
        </authorList>
    </citation>
    <scope>NUCLEOTIDE SEQUENCE</scope>
    <source>
        <strain evidence="7">CGMCC 1.10998</strain>
    </source>
</reference>
<proteinExistence type="predicted"/>
<dbReference type="InterPro" id="IPR006314">
    <property type="entry name" value="Dyp_peroxidase"/>
</dbReference>
<keyword evidence="4" id="KW-0560">Oxidoreductase</keyword>
<keyword evidence="3" id="KW-0479">Metal-binding</keyword>
<organism evidence="7 8">
    <name type="scientific">Undibacterium terreum</name>
    <dbReference type="NCBI Taxonomy" id="1224302"/>
    <lineage>
        <taxon>Bacteria</taxon>
        <taxon>Pseudomonadati</taxon>
        <taxon>Pseudomonadota</taxon>
        <taxon>Betaproteobacteria</taxon>
        <taxon>Burkholderiales</taxon>
        <taxon>Oxalobacteraceae</taxon>
        <taxon>Undibacterium</taxon>
    </lineage>
</organism>
<dbReference type="PANTHER" id="PTHR30521:SF0">
    <property type="entry name" value="DYP-TYPE PEROXIDASE FAMILY PROTEIN"/>
    <property type="match status" value="1"/>
</dbReference>
<dbReference type="InterPro" id="IPR048328">
    <property type="entry name" value="Dyp_perox_C"/>
</dbReference>
<dbReference type="GO" id="GO:0020037">
    <property type="term" value="F:heme binding"/>
    <property type="evidence" value="ECO:0007669"/>
    <property type="project" value="InterPro"/>
</dbReference>
<feature type="domain" description="Dyp-type peroxidase C-terminal" evidence="6">
    <location>
        <begin position="135"/>
        <end position="290"/>
    </location>
</feature>
<evidence type="ECO:0000256" key="4">
    <source>
        <dbReference type="ARBA" id="ARBA00023002"/>
    </source>
</evidence>
<reference evidence="7" key="2">
    <citation type="submission" date="2020-09" db="EMBL/GenBank/DDBJ databases">
        <authorList>
            <person name="Sun Q."/>
            <person name="Zhou Y."/>
        </authorList>
    </citation>
    <scope>NUCLEOTIDE SEQUENCE</scope>
    <source>
        <strain evidence="7">CGMCC 1.10998</strain>
    </source>
</reference>
<evidence type="ECO:0000256" key="2">
    <source>
        <dbReference type="ARBA" id="ARBA00022559"/>
    </source>
</evidence>
<keyword evidence="5" id="KW-0408">Iron</keyword>
<dbReference type="PANTHER" id="PTHR30521">
    <property type="entry name" value="DEFERROCHELATASE/PEROXIDASE"/>
    <property type="match status" value="1"/>
</dbReference>
<dbReference type="EMBL" id="BMED01000006">
    <property type="protein sequence ID" value="GGC95357.1"/>
    <property type="molecule type" value="Genomic_DNA"/>
</dbReference>
<gene>
    <name evidence="7" type="ORF">GCM10011396_48380</name>
</gene>
<dbReference type="Pfam" id="PF20628">
    <property type="entry name" value="Dyp_perox_C"/>
    <property type="match status" value="1"/>
</dbReference>
<dbReference type="Proteomes" id="UP000637423">
    <property type="component" value="Unassembled WGS sequence"/>
</dbReference>
<dbReference type="SUPFAM" id="SSF54909">
    <property type="entry name" value="Dimeric alpha+beta barrel"/>
    <property type="match status" value="1"/>
</dbReference>
<accession>A0A916UYT5</accession>
<comment type="caution">
    <text evidence="7">The sequence shown here is derived from an EMBL/GenBank/DDBJ whole genome shotgun (WGS) entry which is preliminary data.</text>
</comment>
<keyword evidence="8" id="KW-1185">Reference proteome</keyword>
<dbReference type="RefSeq" id="WP_188568710.1">
    <property type="nucleotide sequence ID" value="NZ_BMED01000006.1"/>
</dbReference>
<dbReference type="GO" id="GO:0005829">
    <property type="term" value="C:cytosol"/>
    <property type="evidence" value="ECO:0007669"/>
    <property type="project" value="TreeGrafter"/>
</dbReference>
<evidence type="ECO:0000256" key="3">
    <source>
        <dbReference type="ARBA" id="ARBA00022723"/>
    </source>
</evidence>
<evidence type="ECO:0000313" key="7">
    <source>
        <dbReference type="EMBL" id="GGC95357.1"/>
    </source>
</evidence>
<dbReference type="NCBIfam" id="TIGR01413">
    <property type="entry name" value="Dyp_perox_fam"/>
    <property type="match status" value="1"/>
</dbReference>